<feature type="coiled-coil region" evidence="6">
    <location>
        <begin position="366"/>
        <end position="400"/>
    </location>
</feature>
<name>A0A8J3DS51_9HYPH</name>
<dbReference type="NCBIfam" id="TIGR01005">
    <property type="entry name" value="eps_transp_fam"/>
    <property type="match status" value="1"/>
</dbReference>
<dbReference type="InterPro" id="IPR003856">
    <property type="entry name" value="LPS_length_determ_N"/>
</dbReference>
<keyword evidence="10" id="KW-1185">Reference proteome</keyword>
<keyword evidence="4 7" id="KW-1133">Transmembrane helix</keyword>
<evidence type="ECO:0000313" key="10">
    <source>
        <dbReference type="Proteomes" id="UP000630142"/>
    </source>
</evidence>
<dbReference type="SUPFAM" id="SSF52540">
    <property type="entry name" value="P-loop containing nucleoside triphosphate hydrolases"/>
    <property type="match status" value="1"/>
</dbReference>
<dbReference type="EMBL" id="BMZQ01000001">
    <property type="protein sequence ID" value="GHD07475.1"/>
    <property type="molecule type" value="Genomic_DNA"/>
</dbReference>
<keyword evidence="2" id="KW-1003">Cell membrane</keyword>
<dbReference type="Proteomes" id="UP000630142">
    <property type="component" value="Unassembled WGS sequence"/>
</dbReference>
<protein>
    <submittedName>
        <fullName evidence="9">Chain-length determining protein</fullName>
    </submittedName>
</protein>
<dbReference type="InterPro" id="IPR005700">
    <property type="entry name" value="EPS_ExoP-like"/>
</dbReference>
<comment type="subcellular location">
    <subcellularLocation>
        <location evidence="1">Cell membrane</location>
        <topology evidence="1">Multi-pass membrane protein</topology>
    </subcellularLocation>
</comment>
<proteinExistence type="predicted"/>
<dbReference type="AlphaFoldDB" id="A0A8J3DS51"/>
<dbReference type="PANTHER" id="PTHR32309:SF13">
    <property type="entry name" value="FERRIC ENTEROBACTIN TRANSPORT PROTEIN FEPE"/>
    <property type="match status" value="1"/>
</dbReference>
<reference evidence="9" key="1">
    <citation type="journal article" date="2014" name="Int. J. Syst. Evol. Microbiol.">
        <title>Complete genome sequence of Corynebacterium casei LMG S-19264T (=DSM 44701T), isolated from a smear-ripened cheese.</title>
        <authorList>
            <consortium name="US DOE Joint Genome Institute (JGI-PGF)"/>
            <person name="Walter F."/>
            <person name="Albersmeier A."/>
            <person name="Kalinowski J."/>
            <person name="Ruckert C."/>
        </authorList>
    </citation>
    <scope>NUCLEOTIDE SEQUENCE</scope>
    <source>
        <strain evidence="9">KCTC 42249</strain>
    </source>
</reference>
<evidence type="ECO:0000313" key="9">
    <source>
        <dbReference type="EMBL" id="GHD07475.1"/>
    </source>
</evidence>
<keyword evidence="6" id="KW-0175">Coiled coil</keyword>
<feature type="domain" description="Polysaccharide chain length determinant N-terminal" evidence="8">
    <location>
        <begin position="12"/>
        <end position="105"/>
    </location>
</feature>
<evidence type="ECO:0000259" key="8">
    <source>
        <dbReference type="Pfam" id="PF02706"/>
    </source>
</evidence>
<dbReference type="GO" id="GO:0005886">
    <property type="term" value="C:plasma membrane"/>
    <property type="evidence" value="ECO:0007669"/>
    <property type="project" value="UniProtKB-SubCell"/>
</dbReference>
<dbReference type="GO" id="GO:0004713">
    <property type="term" value="F:protein tyrosine kinase activity"/>
    <property type="evidence" value="ECO:0007669"/>
    <property type="project" value="TreeGrafter"/>
</dbReference>
<evidence type="ECO:0000256" key="1">
    <source>
        <dbReference type="ARBA" id="ARBA00004651"/>
    </source>
</evidence>
<sequence length="696" mass="75293">MPVVSNQANDIDVDLGRLFSSLARNWLRILLVALCITGLAFLLAWLATPLYRAETRILIETRESPLTRGNAPADADRPILDAEGVASQVQVISSTDILKKVATDLNLASRKEFDPSIDMSLPKRILVSTGLMRDPKDVPADERVLSTFREKLKVYNVERSRVIVIEFSSEDPALAAAIPNKIAEAYLGVQQVAKQQSNTDATQWLQPEIANLSDRVKEAEGKVAAYRSQSDLLIGQNNSVLATQQLSELSSELSRVRANRSAAEANAESLRSTIRAGASLDSAPEVLSSPLIQRLREREVELKAQIADLSVTLLGNHPRLRALNSQLNDLEGQIRSEARKVLSGLETEAKTAAAREASLQRDLDALKQVSARADDQGVELRSLEREAAAQRELLESYLSRYREAMSRGEGNYLPADARIFSRAVAPVEPYFPKILPITIAAFVASLLIMAIITLLQELFSGRAMRRAGQGFYDVDELAMPAAMPVAALVEERELVEERTGTLTVERAAARLIADNAKRAIFVSPEGDEAAAASVMVAREIANSGQRVLLLDLTSAGVASHPMLDGQQRPGITNLLAAEAQFTDVIHADFYSDCHVIPVGTADPETAMRAADRLPIIMRSLASAYDLVVVECGPTDPEGVARLLGEDTKIALALIDPADETVVASTEAFARAGHDDMLLVSPVGAAAGRNGLHRSAA</sequence>
<accession>A0A8J3DS51</accession>
<reference evidence="9" key="2">
    <citation type="submission" date="2020-09" db="EMBL/GenBank/DDBJ databases">
        <authorList>
            <person name="Sun Q."/>
            <person name="Kim S."/>
        </authorList>
    </citation>
    <scope>NUCLEOTIDE SEQUENCE</scope>
    <source>
        <strain evidence="9">KCTC 42249</strain>
    </source>
</reference>
<gene>
    <name evidence="9" type="ORF">GCM10016234_05920</name>
</gene>
<evidence type="ECO:0000256" key="3">
    <source>
        <dbReference type="ARBA" id="ARBA00022692"/>
    </source>
</evidence>
<comment type="caution">
    <text evidence="9">The sequence shown here is derived from an EMBL/GenBank/DDBJ whole genome shotgun (WGS) entry which is preliminary data.</text>
</comment>
<evidence type="ECO:0000256" key="6">
    <source>
        <dbReference type="SAM" id="Coils"/>
    </source>
</evidence>
<evidence type="ECO:0000256" key="5">
    <source>
        <dbReference type="ARBA" id="ARBA00023136"/>
    </source>
</evidence>
<dbReference type="InterPro" id="IPR027417">
    <property type="entry name" value="P-loop_NTPase"/>
</dbReference>
<feature type="transmembrane region" description="Helical" evidence="7">
    <location>
        <begin position="26"/>
        <end position="47"/>
    </location>
</feature>
<feature type="transmembrane region" description="Helical" evidence="7">
    <location>
        <begin position="434"/>
        <end position="455"/>
    </location>
</feature>
<keyword evidence="5 7" id="KW-0472">Membrane</keyword>
<keyword evidence="3 7" id="KW-0812">Transmembrane</keyword>
<organism evidence="9 10">
    <name type="scientific">Tianweitania populi</name>
    <dbReference type="NCBI Taxonomy" id="1607949"/>
    <lineage>
        <taxon>Bacteria</taxon>
        <taxon>Pseudomonadati</taxon>
        <taxon>Pseudomonadota</taxon>
        <taxon>Alphaproteobacteria</taxon>
        <taxon>Hyphomicrobiales</taxon>
        <taxon>Phyllobacteriaceae</taxon>
        <taxon>Tianweitania</taxon>
    </lineage>
</organism>
<evidence type="ECO:0000256" key="2">
    <source>
        <dbReference type="ARBA" id="ARBA00022475"/>
    </source>
</evidence>
<dbReference type="Pfam" id="PF02706">
    <property type="entry name" value="Wzz"/>
    <property type="match status" value="1"/>
</dbReference>
<dbReference type="InterPro" id="IPR050445">
    <property type="entry name" value="Bact_polysacc_biosynth/exp"/>
</dbReference>
<evidence type="ECO:0000256" key="7">
    <source>
        <dbReference type="SAM" id="Phobius"/>
    </source>
</evidence>
<dbReference type="PANTHER" id="PTHR32309">
    <property type="entry name" value="TYROSINE-PROTEIN KINASE"/>
    <property type="match status" value="1"/>
</dbReference>
<feature type="coiled-coil region" evidence="6">
    <location>
        <begin position="209"/>
        <end position="340"/>
    </location>
</feature>
<dbReference type="Gene3D" id="3.40.50.300">
    <property type="entry name" value="P-loop containing nucleotide triphosphate hydrolases"/>
    <property type="match status" value="1"/>
</dbReference>
<evidence type="ECO:0000256" key="4">
    <source>
        <dbReference type="ARBA" id="ARBA00022989"/>
    </source>
</evidence>
<dbReference type="RefSeq" id="WP_189501517.1">
    <property type="nucleotide sequence ID" value="NZ_BMZQ01000001.1"/>
</dbReference>